<accession>A0ABP7QZZ5</accession>
<comment type="caution">
    <text evidence="1">The sequence shown here is derived from an EMBL/GenBank/DDBJ whole genome shotgun (WGS) entry which is preliminary data.</text>
</comment>
<sequence length="64" mass="6789">MRTSLSNSHYSVRETAWLLGSTPSAVSRAIRVGTVLAIRRRGQLVVPTTVLARLLGEPSSGGTP</sequence>
<dbReference type="EMBL" id="BAABAL010000004">
    <property type="protein sequence ID" value="GAA3989702.1"/>
    <property type="molecule type" value="Genomic_DNA"/>
</dbReference>
<organism evidence="1 2">
    <name type="scientific">Allokutzneria multivorans</name>
    <dbReference type="NCBI Taxonomy" id="1142134"/>
    <lineage>
        <taxon>Bacteria</taxon>
        <taxon>Bacillati</taxon>
        <taxon>Actinomycetota</taxon>
        <taxon>Actinomycetes</taxon>
        <taxon>Pseudonocardiales</taxon>
        <taxon>Pseudonocardiaceae</taxon>
        <taxon>Allokutzneria</taxon>
    </lineage>
</organism>
<proteinExistence type="predicted"/>
<evidence type="ECO:0000313" key="1">
    <source>
        <dbReference type="EMBL" id="GAA3989702.1"/>
    </source>
</evidence>
<evidence type="ECO:0000313" key="2">
    <source>
        <dbReference type="Proteomes" id="UP001501747"/>
    </source>
</evidence>
<dbReference type="RefSeq" id="WP_344870857.1">
    <property type="nucleotide sequence ID" value="NZ_BAABAL010000004.1"/>
</dbReference>
<evidence type="ECO:0008006" key="3">
    <source>
        <dbReference type="Google" id="ProtNLM"/>
    </source>
</evidence>
<protein>
    <recommendedName>
        <fullName evidence="3">Helix-turn-helix domain-containing protein</fullName>
    </recommendedName>
</protein>
<keyword evidence="2" id="KW-1185">Reference proteome</keyword>
<reference evidence="2" key="1">
    <citation type="journal article" date="2019" name="Int. J. Syst. Evol. Microbiol.">
        <title>The Global Catalogue of Microorganisms (GCM) 10K type strain sequencing project: providing services to taxonomists for standard genome sequencing and annotation.</title>
        <authorList>
            <consortium name="The Broad Institute Genomics Platform"/>
            <consortium name="The Broad Institute Genome Sequencing Center for Infectious Disease"/>
            <person name="Wu L."/>
            <person name="Ma J."/>
        </authorList>
    </citation>
    <scope>NUCLEOTIDE SEQUENCE [LARGE SCALE GENOMIC DNA]</scope>
    <source>
        <strain evidence="2">JCM 17342</strain>
    </source>
</reference>
<gene>
    <name evidence="1" type="ORF">GCM10022247_05380</name>
</gene>
<name>A0ABP7QZZ5_9PSEU</name>
<dbReference type="Proteomes" id="UP001501747">
    <property type="component" value="Unassembled WGS sequence"/>
</dbReference>